<dbReference type="PIRSF" id="PIRSF005814">
    <property type="entry name" value="MutS_YshD"/>
    <property type="match status" value="1"/>
</dbReference>
<reference evidence="5 6" key="1">
    <citation type="submission" date="2018-08" db="EMBL/GenBank/DDBJ databases">
        <title>A genome reference for cultivated species of the human gut microbiota.</title>
        <authorList>
            <person name="Zou Y."/>
            <person name="Xue W."/>
            <person name="Luo G."/>
        </authorList>
    </citation>
    <scope>NUCLEOTIDE SEQUENCE [LARGE SCALE GENOMIC DNA]</scope>
    <source>
        <strain evidence="5 6">AM18-6</strain>
    </source>
</reference>
<dbReference type="PROSITE" id="PS00486">
    <property type="entry name" value="DNA_MISMATCH_REPAIR_2"/>
    <property type="match status" value="1"/>
</dbReference>
<evidence type="ECO:0000256" key="1">
    <source>
        <dbReference type="ARBA" id="ARBA00022741"/>
    </source>
</evidence>
<evidence type="ECO:0000256" key="3">
    <source>
        <dbReference type="ARBA" id="ARBA00023125"/>
    </source>
</evidence>
<dbReference type="InterPro" id="IPR007696">
    <property type="entry name" value="DNA_mismatch_repair_MutS_core"/>
</dbReference>
<dbReference type="GO" id="GO:0045910">
    <property type="term" value="P:negative regulation of DNA recombination"/>
    <property type="evidence" value="ECO:0007669"/>
    <property type="project" value="InterPro"/>
</dbReference>
<evidence type="ECO:0000313" key="6">
    <source>
        <dbReference type="Proteomes" id="UP000266644"/>
    </source>
</evidence>
<dbReference type="InterPro" id="IPR027417">
    <property type="entry name" value="P-loop_NTPase"/>
</dbReference>
<dbReference type="SUPFAM" id="SSF52540">
    <property type="entry name" value="P-loop containing nucleoside triphosphate hydrolases"/>
    <property type="match status" value="1"/>
</dbReference>
<dbReference type="InterPro" id="IPR000432">
    <property type="entry name" value="DNA_mismatch_repair_MutS_C"/>
</dbReference>
<dbReference type="SUPFAM" id="SSF48334">
    <property type="entry name" value="DNA repair protein MutS, domain III"/>
    <property type="match status" value="1"/>
</dbReference>
<dbReference type="PANTHER" id="PTHR48466:SF2">
    <property type="entry name" value="OS10G0509000 PROTEIN"/>
    <property type="match status" value="1"/>
</dbReference>
<dbReference type="GO" id="GO:0030983">
    <property type="term" value="F:mismatched DNA binding"/>
    <property type="evidence" value="ECO:0007669"/>
    <property type="project" value="InterPro"/>
</dbReference>
<dbReference type="GO" id="GO:0140664">
    <property type="term" value="F:ATP-dependent DNA damage sensor activity"/>
    <property type="evidence" value="ECO:0007669"/>
    <property type="project" value="InterPro"/>
</dbReference>
<dbReference type="SMART" id="SM00534">
    <property type="entry name" value="MUTSac"/>
    <property type="match status" value="1"/>
</dbReference>
<dbReference type="InterPro" id="IPR045076">
    <property type="entry name" value="MutS"/>
</dbReference>
<dbReference type="InterPro" id="IPR046893">
    <property type="entry name" value="MSSS"/>
</dbReference>
<dbReference type="Proteomes" id="UP000266644">
    <property type="component" value="Unassembled WGS sequence"/>
</dbReference>
<dbReference type="Pfam" id="PF20297">
    <property type="entry name" value="MSSS"/>
    <property type="match status" value="1"/>
</dbReference>
<dbReference type="PANTHER" id="PTHR48466">
    <property type="entry name" value="OS10G0509000 PROTEIN-RELATED"/>
    <property type="match status" value="1"/>
</dbReference>
<organism evidence="5 6">
    <name type="scientific">Bacteroides fragilis</name>
    <dbReference type="NCBI Taxonomy" id="817"/>
    <lineage>
        <taxon>Bacteria</taxon>
        <taxon>Pseudomonadati</taxon>
        <taxon>Bacteroidota</taxon>
        <taxon>Bacteroidia</taxon>
        <taxon>Bacteroidales</taxon>
        <taxon>Bacteroidaceae</taxon>
        <taxon>Bacteroides</taxon>
    </lineage>
</organism>
<evidence type="ECO:0000256" key="2">
    <source>
        <dbReference type="ARBA" id="ARBA00022840"/>
    </source>
</evidence>
<dbReference type="GO" id="GO:0005524">
    <property type="term" value="F:ATP binding"/>
    <property type="evidence" value="ECO:0007669"/>
    <property type="project" value="UniProtKB-KW"/>
</dbReference>
<evidence type="ECO:0000313" key="5">
    <source>
        <dbReference type="EMBL" id="RHH10971.1"/>
    </source>
</evidence>
<accession>A0A396C3H0</accession>
<dbReference type="AlphaFoldDB" id="A0A396C3H0"/>
<dbReference type="InterPro" id="IPR036187">
    <property type="entry name" value="DNA_mismatch_repair_MutS_sf"/>
</dbReference>
<dbReference type="GO" id="GO:0004519">
    <property type="term" value="F:endonuclease activity"/>
    <property type="evidence" value="ECO:0007669"/>
    <property type="project" value="InterPro"/>
</dbReference>
<keyword evidence="1" id="KW-0547">Nucleotide-binding</keyword>
<dbReference type="EMBL" id="QRJE01000016">
    <property type="protein sequence ID" value="RHH10971.1"/>
    <property type="molecule type" value="Genomic_DNA"/>
</dbReference>
<dbReference type="GO" id="GO:0016887">
    <property type="term" value="F:ATP hydrolysis activity"/>
    <property type="evidence" value="ECO:0007669"/>
    <property type="project" value="InterPro"/>
</dbReference>
<dbReference type="Gene3D" id="3.40.50.300">
    <property type="entry name" value="P-loop containing nucleotide triphosphate hydrolases"/>
    <property type="match status" value="1"/>
</dbReference>
<keyword evidence="2" id="KW-0067">ATP-binding</keyword>
<sequence length="637" mass="71360">MIYPNNFEQRIGIDTVRQYIIEKCLCPLGEEKVTNMSFSTDFATLEKWLEQTGEFAQIIRNKEDFPTDNFWDVRDSLHKIKNDVTAWLSEEEISNLMNSLQAINNIVNYLHAAKTDKGEFKYPALTIMADNIKIFPVIIDKANSILDKSSHQVKDNASRQLADIRRNKMETTKAVSCNMQNAMRDAQKAGLLGKDASISLRDGHMVIPVDAANKRKIKGCVHDGSGSGKTVFIEPEAVAEANNRLRELEADERREVVKILIKFTDLIRPHLSDLSHSYNFMGDIDFIRAKALFGVRINGIKPIFENKQQVEWAQAIHPLLNIQLFQQGKQAHPLDIVLNEKNRLLIVSGANAGGKSLCLKTVALLQYMLQCGLLIPVHENSRTGIFDHIFVDIGDGQSIENSLSTYTSHLTNMKYFVEQCDNKTLILIDEFGSGTEPQIGGAIAETLLDRFNRKGSFGVITTHFQNLKHFAYETDGIINGAMLYDAERMQPLYRLSIGNPGSSFAVEVATRIGLPKDIIIESSAKLGEGFINMDSFLQSIARDKIFWEDRRKEILGNRNSELGKEATLSATMKTGKLIKEQSLKNTIIEKGDIVRLKGQAATGNVLEIQGKQVIVAFGLLKSTVALDRLELISKRKS</sequence>
<keyword evidence="3" id="KW-0238">DNA-binding</keyword>
<dbReference type="RefSeq" id="WP_122330297.1">
    <property type="nucleotide sequence ID" value="NZ_JAQDYY010000037.1"/>
</dbReference>
<dbReference type="GO" id="GO:0006298">
    <property type="term" value="P:mismatch repair"/>
    <property type="evidence" value="ECO:0007669"/>
    <property type="project" value="InterPro"/>
</dbReference>
<proteinExistence type="predicted"/>
<evidence type="ECO:0000259" key="4">
    <source>
        <dbReference type="PROSITE" id="PS00486"/>
    </source>
</evidence>
<dbReference type="InterPro" id="IPR005747">
    <property type="entry name" value="MutS2"/>
</dbReference>
<dbReference type="SMART" id="SM00533">
    <property type="entry name" value="MUTSd"/>
    <property type="match status" value="1"/>
</dbReference>
<dbReference type="Pfam" id="PF00488">
    <property type="entry name" value="MutS_V"/>
    <property type="match status" value="1"/>
</dbReference>
<gene>
    <name evidence="5" type="ORF">DW228_10830</name>
</gene>
<protein>
    <submittedName>
        <fullName evidence="5">DNA mismatch repair protein MutS</fullName>
    </submittedName>
</protein>
<name>A0A396C3H0_BACFG</name>
<feature type="domain" description="DNA mismatch repair proteins mutS family" evidence="4">
    <location>
        <begin position="424"/>
        <end position="440"/>
    </location>
</feature>
<comment type="caution">
    <text evidence="5">The sequence shown here is derived from an EMBL/GenBank/DDBJ whole genome shotgun (WGS) entry which is preliminary data.</text>
</comment>
<dbReference type="NCBIfam" id="TIGR01069">
    <property type="entry name" value="mutS2"/>
    <property type="match status" value="1"/>
</dbReference>